<feature type="domain" description="HipA-like kinase" evidence="4">
    <location>
        <begin position="531"/>
        <end position="579"/>
    </location>
</feature>
<sequence>MLLMRWLISVFTVCALLLPAGAAAAEYDVQAPGRVVAFGDVHGAYEDWTALLQEVGVADADLNWVGGNAHLVSVGDLIDRGPGSRKVVELMMKLEQQAAAAGGAVHLILGNHEVMVLTGDLRYVSAAEFAEFSADETAADRDAAFADYRRFNSGGDDADVRAAFDTQYPPGYFALRKAYASDGPLGSWLIDKPYVIKVNDKVFLHAGIAYELSDKTLRQLNKELQTELQDYLKNIDDLRDAGVMPWHVSYDDRLRFLNAAAEKFALANPRKRADWFDPLTAVFEAQEAVVFSDDSPIWYRGTALCHPYTESFNTERFLKKVGAEQLVVGHTPTRGDVHSRMGGSAIRLDTGMLKSVYKGRAAALIYGDGQEYIHYLGNGERAQPTPEVRELAMQLSQMSDADLEEFMRTAEVVSVKDIGTGITKPKRVRQSANGMTNDSVFKYEDSHPGIESRERYIPRRNDDADRYVYDVAAYKIDRMIDLQMVPTATLAQVEGQDGALSDWVENAINERDRVASDMPFNSFCKQHEQYRLRYIFDILIHNDDRNLTNILWTKDDYMLRFIDHSLAFRAKDDRPKQYRKVILQVSDLLRGKLEALDEEMLTAELSEYLHPKQIQAILERRDLILKQAKRPEDR</sequence>
<dbReference type="GO" id="GO:0016787">
    <property type="term" value="F:hydrolase activity"/>
    <property type="evidence" value="ECO:0007669"/>
    <property type="project" value="InterPro"/>
</dbReference>
<dbReference type="Proteomes" id="UP000644693">
    <property type="component" value="Unassembled WGS sequence"/>
</dbReference>
<evidence type="ECO:0000313" key="6">
    <source>
        <dbReference type="Proteomes" id="UP000644693"/>
    </source>
</evidence>
<gene>
    <name evidence="5" type="ORF">GCM10007053_17180</name>
</gene>
<dbReference type="Gene3D" id="3.60.21.10">
    <property type="match status" value="1"/>
</dbReference>
<evidence type="ECO:0000313" key="5">
    <source>
        <dbReference type="EMBL" id="GHD32642.1"/>
    </source>
</evidence>
<dbReference type="RefSeq" id="WP_189477142.1">
    <property type="nucleotide sequence ID" value="NZ_BMYM01000001.1"/>
</dbReference>
<evidence type="ECO:0000256" key="1">
    <source>
        <dbReference type="SAM" id="Coils"/>
    </source>
</evidence>
<feature type="signal peptide" evidence="2">
    <location>
        <begin position="1"/>
        <end position="24"/>
    </location>
</feature>
<dbReference type="PANTHER" id="PTHR46546">
    <property type="entry name" value="SHEWANELLA-LIKE PROTEIN PHOSPHATASE 1"/>
    <property type="match status" value="1"/>
</dbReference>
<reference evidence="5" key="2">
    <citation type="submission" date="2020-09" db="EMBL/GenBank/DDBJ databases">
        <authorList>
            <person name="Sun Q."/>
            <person name="Kim S."/>
        </authorList>
    </citation>
    <scope>NUCLEOTIDE SEQUENCE</scope>
    <source>
        <strain evidence="5">KCTC 23430</strain>
    </source>
</reference>
<proteinExistence type="predicted"/>
<dbReference type="Pfam" id="PF20613">
    <property type="entry name" value="HipA_2"/>
    <property type="match status" value="1"/>
</dbReference>
<dbReference type="SUPFAM" id="SSF56300">
    <property type="entry name" value="Metallo-dependent phosphatases"/>
    <property type="match status" value="1"/>
</dbReference>
<name>A0A918XHU5_9GAMM</name>
<dbReference type="AlphaFoldDB" id="A0A918XHU5"/>
<reference evidence="5" key="1">
    <citation type="journal article" date="2014" name="Int. J. Syst. Evol. Microbiol.">
        <title>Complete genome sequence of Corynebacterium casei LMG S-19264T (=DSM 44701T), isolated from a smear-ripened cheese.</title>
        <authorList>
            <consortium name="US DOE Joint Genome Institute (JGI-PGF)"/>
            <person name="Walter F."/>
            <person name="Albersmeier A."/>
            <person name="Kalinowski J."/>
            <person name="Ruckert C."/>
        </authorList>
    </citation>
    <scope>NUCLEOTIDE SEQUENCE</scope>
    <source>
        <strain evidence="5">KCTC 23430</strain>
    </source>
</reference>
<dbReference type="EMBL" id="BMYM01000001">
    <property type="protein sequence ID" value="GHD32642.1"/>
    <property type="molecule type" value="Genomic_DNA"/>
</dbReference>
<dbReference type="InterPro" id="IPR004843">
    <property type="entry name" value="Calcineurin-like_PHP"/>
</dbReference>
<feature type="domain" description="Calcineurin-like phosphoesterase" evidence="3">
    <location>
        <begin position="34"/>
        <end position="164"/>
    </location>
</feature>
<keyword evidence="2" id="KW-0732">Signal</keyword>
<accession>A0A918XHU5</accession>
<keyword evidence="6" id="KW-1185">Reference proteome</keyword>
<evidence type="ECO:0000259" key="4">
    <source>
        <dbReference type="Pfam" id="PF20613"/>
    </source>
</evidence>
<feature type="coiled-coil region" evidence="1">
    <location>
        <begin position="214"/>
        <end position="241"/>
    </location>
</feature>
<dbReference type="PANTHER" id="PTHR46546:SF4">
    <property type="entry name" value="SHEWANELLA-LIKE PROTEIN PHOSPHATASE 1"/>
    <property type="match status" value="1"/>
</dbReference>
<feature type="chain" id="PRO_5037645416" description="Calcineurin-like phosphoesterase" evidence="2">
    <location>
        <begin position="25"/>
        <end position="634"/>
    </location>
</feature>
<dbReference type="InterPro" id="IPR029052">
    <property type="entry name" value="Metallo-depent_PP-like"/>
</dbReference>
<evidence type="ECO:0008006" key="7">
    <source>
        <dbReference type="Google" id="ProtNLM"/>
    </source>
</evidence>
<protein>
    <recommendedName>
        <fullName evidence="7">Calcineurin-like phosphoesterase</fullName>
    </recommendedName>
</protein>
<evidence type="ECO:0000256" key="2">
    <source>
        <dbReference type="SAM" id="SignalP"/>
    </source>
</evidence>
<keyword evidence="1" id="KW-0175">Coiled coil</keyword>
<dbReference type="InterPro" id="IPR046748">
    <property type="entry name" value="HipA_2"/>
</dbReference>
<comment type="caution">
    <text evidence="5">The sequence shown here is derived from an EMBL/GenBank/DDBJ whole genome shotgun (WGS) entry which is preliminary data.</text>
</comment>
<dbReference type="Pfam" id="PF00149">
    <property type="entry name" value="Metallophos"/>
    <property type="match status" value="1"/>
</dbReference>
<organism evidence="5 6">
    <name type="scientific">Parahalioglobus pacificus</name>
    <dbReference type="NCBI Taxonomy" id="930806"/>
    <lineage>
        <taxon>Bacteria</taxon>
        <taxon>Pseudomonadati</taxon>
        <taxon>Pseudomonadota</taxon>
        <taxon>Gammaproteobacteria</taxon>
        <taxon>Cellvibrionales</taxon>
        <taxon>Halieaceae</taxon>
        <taxon>Parahalioglobus</taxon>
    </lineage>
</organism>
<evidence type="ECO:0000259" key="3">
    <source>
        <dbReference type="Pfam" id="PF00149"/>
    </source>
</evidence>